<dbReference type="Gene3D" id="3.60.40.10">
    <property type="entry name" value="PPM-type phosphatase domain"/>
    <property type="match status" value="1"/>
</dbReference>
<dbReference type="Gene3D" id="3.40.50.2300">
    <property type="match status" value="1"/>
</dbReference>
<sequence>MESMQLSGSTLLVIVDDADVRCPLATALESEGYQVLQCAQSERALQLFAECRPELVICDLHPTAMPGVDLLRQLSETDAQIPLLVLTDSEHMPDAVEALRAGASDYLLKPLHDMVVLSHAVRRCLDRYALHRENQRIRERLEQVNGELQNHLKALRDDQAAGHQVQLNMLPPSPWQTGTLCFRQRVIPSLYLSGDFVDYFRVSESQVAFYLADVSGHGVASAFVTVLLKFMTTRLLYEQRRDGSSGPLEFKPSEVLGHVNRSLINCRLGKHVTILGGVIDEAESTLTYSIAGHLPLPLLLSGGKAEYLQGRGQPVGLFEQATYEDRQISLPEDFSLVFCSDGVLECLPGSTLKEREARLPQLVEQAAGDLDSLLALLGLAEEAALPDDLSVLCVSRNLQ</sequence>
<reference evidence="5" key="1">
    <citation type="submission" date="2016-10" db="EMBL/GenBank/DDBJ databases">
        <authorList>
            <person name="Varghese N."/>
            <person name="Submissions S."/>
        </authorList>
    </citation>
    <scope>NUCLEOTIDE SEQUENCE [LARGE SCALE GENOMIC DNA]</scope>
    <source>
        <strain evidence="5">DSM 24213</strain>
    </source>
</reference>
<evidence type="ECO:0000256" key="1">
    <source>
        <dbReference type="ARBA" id="ARBA00022801"/>
    </source>
</evidence>
<dbReference type="InterPro" id="IPR011006">
    <property type="entry name" value="CheY-like_superfamily"/>
</dbReference>
<evidence type="ECO:0000259" key="3">
    <source>
        <dbReference type="PROSITE" id="PS50110"/>
    </source>
</evidence>
<proteinExistence type="predicted"/>
<dbReference type="Pfam" id="PF00072">
    <property type="entry name" value="Response_reg"/>
    <property type="match status" value="1"/>
</dbReference>
<gene>
    <name evidence="4" type="ORF">SAMN05216217_101340</name>
</gene>
<dbReference type="Pfam" id="PF07228">
    <property type="entry name" value="SpoIIE"/>
    <property type="match status" value="1"/>
</dbReference>
<keyword evidence="5" id="KW-1185">Reference proteome</keyword>
<dbReference type="SMART" id="SM00331">
    <property type="entry name" value="PP2C_SIG"/>
    <property type="match status" value="1"/>
</dbReference>
<evidence type="ECO:0000256" key="2">
    <source>
        <dbReference type="PROSITE-ProRule" id="PRU00169"/>
    </source>
</evidence>
<dbReference type="SUPFAM" id="SSF81606">
    <property type="entry name" value="PP2C-like"/>
    <property type="match status" value="1"/>
</dbReference>
<dbReference type="GO" id="GO:0000160">
    <property type="term" value="P:phosphorelay signal transduction system"/>
    <property type="evidence" value="ECO:0007669"/>
    <property type="project" value="InterPro"/>
</dbReference>
<accession>A0A1I4NIK4</accession>
<dbReference type="Proteomes" id="UP000243629">
    <property type="component" value="Unassembled WGS sequence"/>
</dbReference>
<dbReference type="SMART" id="SM00448">
    <property type="entry name" value="REC"/>
    <property type="match status" value="1"/>
</dbReference>
<evidence type="ECO:0000313" key="5">
    <source>
        <dbReference type="Proteomes" id="UP000243629"/>
    </source>
</evidence>
<dbReference type="PROSITE" id="PS50110">
    <property type="entry name" value="RESPONSE_REGULATORY"/>
    <property type="match status" value="1"/>
</dbReference>
<dbReference type="AlphaFoldDB" id="A0A1I4NIK4"/>
<dbReference type="PANTHER" id="PTHR43156">
    <property type="entry name" value="STAGE II SPORULATION PROTEIN E-RELATED"/>
    <property type="match status" value="1"/>
</dbReference>
<dbReference type="GO" id="GO:0016791">
    <property type="term" value="F:phosphatase activity"/>
    <property type="evidence" value="ECO:0007669"/>
    <property type="project" value="TreeGrafter"/>
</dbReference>
<dbReference type="InterPro" id="IPR001932">
    <property type="entry name" value="PPM-type_phosphatase-like_dom"/>
</dbReference>
<dbReference type="InterPro" id="IPR052016">
    <property type="entry name" value="Bact_Sigma-Reg"/>
</dbReference>
<dbReference type="PANTHER" id="PTHR43156:SF2">
    <property type="entry name" value="STAGE II SPORULATION PROTEIN E"/>
    <property type="match status" value="1"/>
</dbReference>
<dbReference type="InterPro" id="IPR036457">
    <property type="entry name" value="PPM-type-like_dom_sf"/>
</dbReference>
<keyword evidence="1" id="KW-0378">Hydrolase</keyword>
<feature type="modified residue" description="4-aspartylphosphate" evidence="2">
    <location>
        <position position="59"/>
    </location>
</feature>
<organism evidence="4 5">
    <name type="scientific">Halopseudomonas yangmingensis</name>
    <dbReference type="NCBI Taxonomy" id="1720063"/>
    <lineage>
        <taxon>Bacteria</taxon>
        <taxon>Pseudomonadati</taxon>
        <taxon>Pseudomonadota</taxon>
        <taxon>Gammaproteobacteria</taxon>
        <taxon>Pseudomonadales</taxon>
        <taxon>Pseudomonadaceae</taxon>
        <taxon>Halopseudomonas</taxon>
    </lineage>
</organism>
<feature type="domain" description="Response regulatory" evidence="3">
    <location>
        <begin position="10"/>
        <end position="124"/>
    </location>
</feature>
<evidence type="ECO:0000313" key="4">
    <source>
        <dbReference type="EMBL" id="SFM15180.1"/>
    </source>
</evidence>
<dbReference type="InterPro" id="IPR001789">
    <property type="entry name" value="Sig_transdc_resp-reg_receiver"/>
</dbReference>
<dbReference type="EMBL" id="FOUI01000001">
    <property type="protein sequence ID" value="SFM15180.1"/>
    <property type="molecule type" value="Genomic_DNA"/>
</dbReference>
<dbReference type="SUPFAM" id="SSF52172">
    <property type="entry name" value="CheY-like"/>
    <property type="match status" value="1"/>
</dbReference>
<dbReference type="STRING" id="1720063.SAMN05216217_101340"/>
<name>A0A1I4NIK4_9GAMM</name>
<keyword evidence="2" id="KW-0597">Phosphoprotein</keyword>
<dbReference type="Gene3D" id="1.20.5.390">
    <property type="entry name" value="L1 transposable element, trimerization domain"/>
    <property type="match status" value="1"/>
</dbReference>
<protein>
    <submittedName>
        <fullName evidence="4">Serine phosphatase RsbU, regulator of sigma subunit</fullName>
    </submittedName>
</protein>